<reference evidence="1" key="1">
    <citation type="journal article" date="2013" name="J. Plant Res.">
        <title>Effect of fungi and light on seed germination of three Opuntia species from semiarid lands of central Mexico.</title>
        <authorList>
            <person name="Delgado-Sanchez P."/>
            <person name="Jimenez-Bremont J.F."/>
            <person name="Guerrero-Gonzalez Mde L."/>
            <person name="Flores J."/>
        </authorList>
    </citation>
    <scope>NUCLEOTIDE SEQUENCE</scope>
    <source>
        <tissue evidence="1">Cladode</tissue>
    </source>
</reference>
<dbReference type="EMBL" id="GISG01248744">
    <property type="protein sequence ID" value="MBA4670801.1"/>
    <property type="molecule type" value="Transcribed_RNA"/>
</dbReference>
<dbReference type="AlphaFoldDB" id="A0A7C9EIJ9"/>
<protein>
    <submittedName>
        <fullName evidence="1">Uncharacterized protein</fullName>
    </submittedName>
</protein>
<sequence length="100" mass="11851">MHPTTSAKNQILHSQAAKFHHMQSRVCPHTNHQTQINQSPHLLHRSCENSWTHINPQRQIKTKKFRRTSRWENYDRERISGYRSPLDRGLHQAKKADGHV</sequence>
<name>A0A7C9EIJ9_OPUST</name>
<proteinExistence type="predicted"/>
<evidence type="ECO:0000313" key="1">
    <source>
        <dbReference type="EMBL" id="MBA4670801.1"/>
    </source>
</evidence>
<reference evidence="1" key="2">
    <citation type="submission" date="2020-07" db="EMBL/GenBank/DDBJ databases">
        <authorList>
            <person name="Vera ALvarez R."/>
            <person name="Arias-Moreno D.M."/>
            <person name="Jimenez-Jacinto V."/>
            <person name="Jimenez-Bremont J.F."/>
            <person name="Swaminathan K."/>
            <person name="Moose S.P."/>
            <person name="Guerrero-Gonzalez M.L."/>
            <person name="Marino-Ramirez L."/>
            <person name="Landsman D."/>
            <person name="Rodriguez-Kessler M."/>
            <person name="Delgado-Sanchez P."/>
        </authorList>
    </citation>
    <scope>NUCLEOTIDE SEQUENCE</scope>
    <source>
        <tissue evidence="1">Cladode</tissue>
    </source>
</reference>
<organism evidence="1">
    <name type="scientific">Opuntia streptacantha</name>
    <name type="common">Prickly pear cactus</name>
    <name type="synonym">Opuntia cardona</name>
    <dbReference type="NCBI Taxonomy" id="393608"/>
    <lineage>
        <taxon>Eukaryota</taxon>
        <taxon>Viridiplantae</taxon>
        <taxon>Streptophyta</taxon>
        <taxon>Embryophyta</taxon>
        <taxon>Tracheophyta</taxon>
        <taxon>Spermatophyta</taxon>
        <taxon>Magnoliopsida</taxon>
        <taxon>eudicotyledons</taxon>
        <taxon>Gunneridae</taxon>
        <taxon>Pentapetalae</taxon>
        <taxon>Caryophyllales</taxon>
        <taxon>Cactineae</taxon>
        <taxon>Cactaceae</taxon>
        <taxon>Opuntioideae</taxon>
        <taxon>Opuntia</taxon>
    </lineage>
</organism>
<accession>A0A7C9EIJ9</accession>